<dbReference type="VEuPathDB" id="TriTrypDB:BSAL_52945"/>
<dbReference type="Proteomes" id="UP000051952">
    <property type="component" value="Unassembled WGS sequence"/>
</dbReference>
<dbReference type="AlphaFoldDB" id="A0A0S4ILT9"/>
<evidence type="ECO:0000313" key="3">
    <source>
        <dbReference type="Proteomes" id="UP000051952"/>
    </source>
</evidence>
<sequence length="85" mass="10171">MRRVCSPPLLRVGGLVPSLNFFPLHMCCAPQSSFFFLFSFFDFLFSFFCSLVMFSTAYVPRHSCCYYYYYLLYNVSRLYDEQKMI</sequence>
<evidence type="ECO:0000313" key="2">
    <source>
        <dbReference type="EMBL" id="CUE71202.1"/>
    </source>
</evidence>
<name>A0A0S4ILT9_BODSA</name>
<gene>
    <name evidence="2" type="ORF">BSAL_52945</name>
</gene>
<keyword evidence="1" id="KW-1133">Transmembrane helix</keyword>
<protein>
    <submittedName>
        <fullName evidence="2">Membrane-associated protein, putative</fullName>
    </submittedName>
</protein>
<dbReference type="EMBL" id="CYKH01000102">
    <property type="protein sequence ID" value="CUE71202.1"/>
    <property type="molecule type" value="Genomic_DNA"/>
</dbReference>
<reference evidence="3" key="1">
    <citation type="submission" date="2015-09" db="EMBL/GenBank/DDBJ databases">
        <authorList>
            <consortium name="Pathogen Informatics"/>
        </authorList>
    </citation>
    <scope>NUCLEOTIDE SEQUENCE [LARGE SCALE GENOMIC DNA]</scope>
    <source>
        <strain evidence="3">Lake Konstanz</strain>
    </source>
</reference>
<evidence type="ECO:0000256" key="1">
    <source>
        <dbReference type="SAM" id="Phobius"/>
    </source>
</evidence>
<proteinExistence type="predicted"/>
<accession>A0A0S4ILT9</accession>
<organism evidence="2 3">
    <name type="scientific">Bodo saltans</name>
    <name type="common">Flagellated protozoan</name>
    <dbReference type="NCBI Taxonomy" id="75058"/>
    <lineage>
        <taxon>Eukaryota</taxon>
        <taxon>Discoba</taxon>
        <taxon>Euglenozoa</taxon>
        <taxon>Kinetoplastea</taxon>
        <taxon>Metakinetoplastina</taxon>
        <taxon>Eubodonida</taxon>
        <taxon>Bodonidae</taxon>
        <taxon>Bodo</taxon>
    </lineage>
</organism>
<keyword evidence="1" id="KW-0472">Membrane</keyword>
<keyword evidence="1" id="KW-0812">Transmembrane</keyword>
<feature type="transmembrane region" description="Helical" evidence="1">
    <location>
        <begin position="34"/>
        <end position="54"/>
    </location>
</feature>
<keyword evidence="3" id="KW-1185">Reference proteome</keyword>